<gene>
    <name evidence="1" type="ORF">HFN_0721</name>
</gene>
<dbReference type="STRING" id="1325130.HFN_0721"/>
<dbReference type="Proteomes" id="UP000018143">
    <property type="component" value="Unassembled WGS sequence"/>
</dbReference>
<name>T1D2R5_9HELI</name>
<comment type="caution">
    <text evidence="1">The sequence shown here is derived from an EMBL/GenBank/DDBJ whole genome shotgun (WGS) entry which is preliminary data.</text>
</comment>
<reference evidence="1 2" key="1">
    <citation type="journal article" date="2013" name="Genome Announc.">
        <title>Draft Genome Sequence of Helicobacter fennelliae Strain MRY12-0050, Isolated from a Bacteremia Patient.</title>
        <authorList>
            <person name="Rimbara E."/>
            <person name="Matsui M."/>
            <person name="Mori S."/>
            <person name="Suzuki S."/>
            <person name="Suzuki M."/>
            <person name="Kim H."/>
            <person name="Sekizuka T."/>
            <person name="Kuroda M."/>
            <person name="Shibayama K."/>
        </authorList>
    </citation>
    <scope>NUCLEOTIDE SEQUENCE [LARGE SCALE GENOMIC DNA]</scope>
    <source>
        <strain evidence="1 2">MRY12-0050</strain>
    </source>
</reference>
<keyword evidence="2" id="KW-1185">Reference proteome</keyword>
<accession>T1D2R5</accession>
<dbReference type="AlphaFoldDB" id="T1D2R5"/>
<evidence type="ECO:0000313" key="1">
    <source>
        <dbReference type="EMBL" id="GAD19481.1"/>
    </source>
</evidence>
<proteinExistence type="predicted"/>
<dbReference type="EMBL" id="BASD01000025">
    <property type="protein sequence ID" value="GAD19481.1"/>
    <property type="molecule type" value="Genomic_DNA"/>
</dbReference>
<protein>
    <submittedName>
        <fullName evidence="1">Uncharacterized protein</fullName>
    </submittedName>
</protein>
<evidence type="ECO:0000313" key="2">
    <source>
        <dbReference type="Proteomes" id="UP000018143"/>
    </source>
</evidence>
<sequence length="39" mass="4710">MINFLYINFYSVKIKIHFCNISHKRIENDNIHSIITICL</sequence>
<organism evidence="1 2">
    <name type="scientific">Helicobacter fennelliae MRY12-0050</name>
    <dbReference type="NCBI Taxonomy" id="1325130"/>
    <lineage>
        <taxon>Bacteria</taxon>
        <taxon>Pseudomonadati</taxon>
        <taxon>Campylobacterota</taxon>
        <taxon>Epsilonproteobacteria</taxon>
        <taxon>Campylobacterales</taxon>
        <taxon>Helicobacteraceae</taxon>
        <taxon>Helicobacter</taxon>
    </lineage>
</organism>